<feature type="compositionally biased region" description="Basic and acidic residues" evidence="1">
    <location>
        <begin position="53"/>
        <end position="71"/>
    </location>
</feature>
<evidence type="ECO:0000256" key="2">
    <source>
        <dbReference type="SAM" id="SignalP"/>
    </source>
</evidence>
<feature type="chain" id="PRO_5030639664" description="Secreted protein" evidence="2">
    <location>
        <begin position="21"/>
        <end position="131"/>
    </location>
</feature>
<proteinExistence type="predicted"/>
<keyword evidence="2" id="KW-0732">Signal</keyword>
<reference evidence="3" key="1">
    <citation type="submission" date="2021-01" db="EMBL/GenBank/DDBJ databases">
        <authorList>
            <person name="Corre E."/>
            <person name="Pelletier E."/>
            <person name="Niang G."/>
            <person name="Scheremetjew M."/>
            <person name="Finn R."/>
            <person name="Kale V."/>
            <person name="Holt S."/>
            <person name="Cochrane G."/>
            <person name="Meng A."/>
            <person name="Brown T."/>
            <person name="Cohen L."/>
        </authorList>
    </citation>
    <scope>NUCLEOTIDE SEQUENCE</scope>
    <source>
        <strain evidence="3">CCMP 410</strain>
    </source>
</reference>
<protein>
    <recommendedName>
        <fullName evidence="4">Secreted protein</fullName>
    </recommendedName>
</protein>
<organism evidence="3">
    <name type="scientific">Grammatophora oceanica</name>
    <dbReference type="NCBI Taxonomy" id="210454"/>
    <lineage>
        <taxon>Eukaryota</taxon>
        <taxon>Sar</taxon>
        <taxon>Stramenopiles</taxon>
        <taxon>Ochrophyta</taxon>
        <taxon>Bacillariophyta</taxon>
        <taxon>Fragilariophyceae</taxon>
        <taxon>Fragilariophycidae</taxon>
        <taxon>Rhabdonematales</taxon>
        <taxon>Grammatophoraceae</taxon>
        <taxon>Grammatophora</taxon>
    </lineage>
</organism>
<feature type="signal peptide" evidence="2">
    <location>
        <begin position="1"/>
        <end position="20"/>
    </location>
</feature>
<feature type="compositionally biased region" description="Low complexity" evidence="1">
    <location>
        <begin position="94"/>
        <end position="106"/>
    </location>
</feature>
<evidence type="ECO:0008006" key="4">
    <source>
        <dbReference type="Google" id="ProtNLM"/>
    </source>
</evidence>
<feature type="compositionally biased region" description="Gly residues" evidence="1">
    <location>
        <begin position="107"/>
        <end position="131"/>
    </location>
</feature>
<gene>
    <name evidence="3" type="ORF">GOCE00092_LOCUS25744</name>
</gene>
<dbReference type="EMBL" id="HBGK01049125">
    <property type="protein sequence ID" value="CAD9308912.1"/>
    <property type="molecule type" value="Transcribed_RNA"/>
</dbReference>
<feature type="region of interest" description="Disordered" evidence="1">
    <location>
        <begin position="33"/>
        <end position="131"/>
    </location>
</feature>
<evidence type="ECO:0000313" key="3">
    <source>
        <dbReference type="EMBL" id="CAD9308912.1"/>
    </source>
</evidence>
<evidence type="ECO:0000256" key="1">
    <source>
        <dbReference type="SAM" id="MobiDB-lite"/>
    </source>
</evidence>
<sequence length="131" mass="13590">MKLALALSMLFGCLVICAEGQEMHSSLRALTLSGGTKREPDKETMVADFDPYSGRERERAESGDDRKRDGMGHGGGGSKRDGMRPHSGGGSESGSGSRSESRSAGMGRHGGSSGHGGGGTKRGYYGGHKSK</sequence>
<name>A0A7S1YJ50_9STRA</name>
<accession>A0A7S1YJ50</accession>
<feature type="compositionally biased region" description="Basic and acidic residues" evidence="1">
    <location>
        <begin position="36"/>
        <end position="45"/>
    </location>
</feature>
<dbReference type="AlphaFoldDB" id="A0A7S1YJ50"/>